<gene>
    <name evidence="8" type="ORF">GCM10010411_13110</name>
</gene>
<dbReference type="InterPro" id="IPR016035">
    <property type="entry name" value="Acyl_Trfase/lysoPLipase"/>
</dbReference>
<dbReference type="SMART" id="SM00827">
    <property type="entry name" value="PKS_AT"/>
    <property type="match status" value="1"/>
</dbReference>
<dbReference type="PANTHER" id="PTHR43775">
    <property type="entry name" value="FATTY ACID SYNTHASE"/>
    <property type="match status" value="1"/>
</dbReference>
<evidence type="ECO:0000256" key="4">
    <source>
        <dbReference type="ARBA" id="ARBA00023315"/>
    </source>
</evidence>
<evidence type="ECO:0000256" key="5">
    <source>
        <dbReference type="SAM" id="MobiDB-lite"/>
    </source>
</evidence>
<dbReference type="Pfam" id="PF22621">
    <property type="entry name" value="CurL-like_PKS_C"/>
    <property type="match status" value="1"/>
</dbReference>
<keyword evidence="4" id="KW-0012">Acyltransferase</keyword>
<dbReference type="SMART" id="SM00823">
    <property type="entry name" value="PKS_PP"/>
    <property type="match status" value="1"/>
</dbReference>
<name>A0ABN3PEJ3_9ACTN</name>
<keyword evidence="2" id="KW-0597">Phosphoprotein</keyword>
<feature type="domain" description="Carrier" evidence="6">
    <location>
        <begin position="964"/>
        <end position="1039"/>
    </location>
</feature>
<dbReference type="InterPro" id="IPR009081">
    <property type="entry name" value="PP-bd_ACP"/>
</dbReference>
<dbReference type="SMART" id="SM00825">
    <property type="entry name" value="PKS_KS"/>
    <property type="match status" value="1"/>
</dbReference>
<comment type="caution">
    <text evidence="8">The sequence shown here is derived from an EMBL/GenBank/DDBJ whole genome shotgun (WGS) entry which is preliminary data.</text>
</comment>
<dbReference type="InterPro" id="IPR018201">
    <property type="entry name" value="Ketoacyl_synth_AS"/>
</dbReference>
<dbReference type="InterPro" id="IPR016036">
    <property type="entry name" value="Malonyl_transacylase_ACP-bd"/>
</dbReference>
<evidence type="ECO:0000313" key="9">
    <source>
        <dbReference type="Proteomes" id="UP001501509"/>
    </source>
</evidence>
<dbReference type="PROSITE" id="PS52004">
    <property type="entry name" value="KS3_2"/>
    <property type="match status" value="1"/>
</dbReference>
<protein>
    <recommendedName>
        <fullName evidence="10">Polyketide synthase</fullName>
    </recommendedName>
</protein>
<accession>A0ABN3PEJ3</accession>
<evidence type="ECO:0000256" key="3">
    <source>
        <dbReference type="ARBA" id="ARBA00022679"/>
    </source>
</evidence>
<dbReference type="PROSITE" id="PS00606">
    <property type="entry name" value="KS3_1"/>
    <property type="match status" value="1"/>
</dbReference>
<dbReference type="Gene3D" id="3.30.70.3290">
    <property type="match status" value="1"/>
</dbReference>
<dbReference type="SMART" id="SM01294">
    <property type="entry name" value="PKS_PP_betabranch"/>
    <property type="match status" value="1"/>
</dbReference>
<dbReference type="Proteomes" id="UP001501509">
    <property type="component" value="Unassembled WGS sequence"/>
</dbReference>
<dbReference type="InterPro" id="IPR016039">
    <property type="entry name" value="Thiolase-like"/>
</dbReference>
<proteinExistence type="predicted"/>
<dbReference type="Pfam" id="PF02801">
    <property type="entry name" value="Ketoacyl-synt_C"/>
    <property type="match status" value="1"/>
</dbReference>
<keyword evidence="1" id="KW-0596">Phosphopantetheine</keyword>
<dbReference type="InterPro" id="IPR006162">
    <property type="entry name" value="Ppantetheine_attach_site"/>
</dbReference>
<feature type="domain" description="Ketosynthase family 3 (KS3)" evidence="7">
    <location>
        <begin position="29"/>
        <end position="453"/>
    </location>
</feature>
<dbReference type="PANTHER" id="PTHR43775:SF51">
    <property type="entry name" value="INACTIVE PHENOLPHTHIOCEROL SYNTHESIS POLYKETIDE SYNTHASE TYPE I PKS1-RELATED"/>
    <property type="match status" value="1"/>
</dbReference>
<dbReference type="Pfam" id="PF00109">
    <property type="entry name" value="ketoacyl-synt"/>
    <property type="match status" value="1"/>
</dbReference>
<keyword evidence="3" id="KW-0808">Transferase</keyword>
<evidence type="ECO:0000313" key="8">
    <source>
        <dbReference type="EMBL" id="GAA2581801.1"/>
    </source>
</evidence>
<evidence type="ECO:0000259" key="7">
    <source>
        <dbReference type="PROSITE" id="PS52004"/>
    </source>
</evidence>
<dbReference type="InterPro" id="IPR020841">
    <property type="entry name" value="PKS_Beta-ketoAc_synthase_dom"/>
</dbReference>
<dbReference type="EMBL" id="BAAATD010000001">
    <property type="protein sequence ID" value="GAA2581801.1"/>
    <property type="molecule type" value="Genomic_DNA"/>
</dbReference>
<dbReference type="SUPFAM" id="SSF53901">
    <property type="entry name" value="Thiolase-like"/>
    <property type="match status" value="1"/>
</dbReference>
<dbReference type="CDD" id="cd00833">
    <property type="entry name" value="PKS"/>
    <property type="match status" value="1"/>
</dbReference>
<dbReference type="InterPro" id="IPR014043">
    <property type="entry name" value="Acyl_transferase_dom"/>
</dbReference>
<feature type="region of interest" description="Disordered" evidence="5">
    <location>
        <begin position="906"/>
        <end position="959"/>
    </location>
</feature>
<dbReference type="InterPro" id="IPR001227">
    <property type="entry name" value="Ac_transferase_dom_sf"/>
</dbReference>
<dbReference type="SUPFAM" id="SSF52151">
    <property type="entry name" value="FabD/lysophospholipase-like"/>
    <property type="match status" value="1"/>
</dbReference>
<sequence length="1043" mass="110255">MARMTTTEAELGAAREIIREYESQIQRLHEPIAIVGMGLRMPGGSTTGDEFAEYLGSGRSAIASIPPDRWQAAEFARADGNGKGRISSASGGFLTGIDEFDASFFNISPKEARCIDPQQRLALETSWEALENANIDPTGLRRGNVGVYFGASSADFAWEVGALAAEDLEGYLAGGLLNAAVAGRVSYFLGARGPCMSVDTACSSSLVALHLAVNALRGEECELALCGGVGVIHHPYSSVLLSDMQALSSDGRCKTFDESADGYGRAEGCGVVVLKRLSDAVRDGDTVLALVRGTAVRQDGESAGFTAPNGIAQEALMRAALADARLKPGDVQYVEAHGTGTPLGDPIEMASIAEVFGPSRSTEDPLLVASLKTNIGHMEAAAGIGGVVKTVLQLRGGTVFPHLNLDKPSSRIAWETWPVRVPARSEPWRAEVRRGLVNSFGFTGTIASAVLEEAPSEQPQATRSPGPVRGHVLTISAKSPSALAAQIRRYQEWSAARPGLDIADLCHTANVGRAHLRQRVSGVVTGHDDLAARLEEMLAAVERGDRPGGQSRRVAFLFSGLNPLRPGMGAELYRRHPVFAEELDACDELLTPIVGRPIKSMVLGTCGTEDVEALGLAQYGQPVQFAIEYALARLWMSWGVRPVAVAGHSMGEVAAGAVAGLFSLADAATLITVRARLMDSVGVPGCMVSVGAGADAVAPLLAGHPDVAVAAINAPQQCVISGGRDSIAAITAELVARDMDFQRLTVSQASHSPLMAEVTEDLREALAGVRFTEPTITLVSTVSGEVAKQSDFRADYWVRHIAEPVNFMAAMRTLDRRGKHLFIEIGPSATLSSLGKRCVPPGRHLWLASMHSSDRDGQVILDAVAKAYAAGQPISWPGFHRGGHGRKIELPTYAFDRRPYRLPVGPAGAVEPALPTTAENGERSAAVSATAEGGERSAALPSTAENDDRKAALPSTTEGGERSAAIIELIRQKVATVLEFPDLADIGADDAFTELGMDSLLAVRLRKELCASLSISFPTPEIFSNPTPRALAEFLDGHFEKVG</sequence>
<dbReference type="InterPro" id="IPR020806">
    <property type="entry name" value="PKS_PP-bd"/>
</dbReference>
<keyword evidence="9" id="KW-1185">Reference proteome</keyword>
<organism evidence="8 9">
    <name type="scientific">Actinomadura fulvescens</name>
    <dbReference type="NCBI Taxonomy" id="46160"/>
    <lineage>
        <taxon>Bacteria</taxon>
        <taxon>Bacillati</taxon>
        <taxon>Actinomycetota</taxon>
        <taxon>Actinomycetes</taxon>
        <taxon>Streptosporangiales</taxon>
        <taxon>Thermomonosporaceae</taxon>
        <taxon>Actinomadura</taxon>
    </lineage>
</organism>
<dbReference type="Gene3D" id="3.40.47.10">
    <property type="match status" value="1"/>
</dbReference>
<reference evidence="8 9" key="1">
    <citation type="journal article" date="2019" name="Int. J. Syst. Evol. Microbiol.">
        <title>The Global Catalogue of Microorganisms (GCM) 10K type strain sequencing project: providing services to taxonomists for standard genome sequencing and annotation.</title>
        <authorList>
            <consortium name="The Broad Institute Genomics Platform"/>
            <consortium name="The Broad Institute Genome Sequencing Center for Infectious Disease"/>
            <person name="Wu L."/>
            <person name="Ma J."/>
        </authorList>
    </citation>
    <scope>NUCLEOTIDE SEQUENCE [LARGE SCALE GENOMIC DNA]</scope>
    <source>
        <strain evidence="8 9">JCM 6833</strain>
    </source>
</reference>
<dbReference type="InterPro" id="IPR050091">
    <property type="entry name" value="PKS_NRPS_Biosynth_Enz"/>
</dbReference>
<dbReference type="InterPro" id="IPR014030">
    <property type="entry name" value="Ketoacyl_synth_N"/>
</dbReference>
<dbReference type="InterPro" id="IPR014031">
    <property type="entry name" value="Ketoacyl_synth_C"/>
</dbReference>
<dbReference type="InterPro" id="IPR036736">
    <property type="entry name" value="ACP-like_sf"/>
</dbReference>
<evidence type="ECO:0000259" key="6">
    <source>
        <dbReference type="PROSITE" id="PS50075"/>
    </source>
</evidence>
<dbReference type="PROSITE" id="PS50075">
    <property type="entry name" value="CARRIER"/>
    <property type="match status" value="1"/>
</dbReference>
<evidence type="ECO:0000256" key="2">
    <source>
        <dbReference type="ARBA" id="ARBA00022553"/>
    </source>
</evidence>
<dbReference type="Gene3D" id="3.40.366.10">
    <property type="entry name" value="Malonyl-Coenzyme A Acyl Carrier Protein, domain 2"/>
    <property type="match status" value="1"/>
</dbReference>
<evidence type="ECO:0000256" key="1">
    <source>
        <dbReference type="ARBA" id="ARBA00022450"/>
    </source>
</evidence>
<dbReference type="Gene3D" id="1.10.1200.10">
    <property type="entry name" value="ACP-like"/>
    <property type="match status" value="1"/>
</dbReference>
<dbReference type="SUPFAM" id="SSF55048">
    <property type="entry name" value="Probable ACP-binding domain of malonyl-CoA ACP transacylase"/>
    <property type="match status" value="1"/>
</dbReference>
<dbReference type="SUPFAM" id="SSF47336">
    <property type="entry name" value="ACP-like"/>
    <property type="match status" value="1"/>
</dbReference>
<evidence type="ECO:0008006" key="10">
    <source>
        <dbReference type="Google" id="ProtNLM"/>
    </source>
</evidence>
<dbReference type="Pfam" id="PF00698">
    <property type="entry name" value="Acyl_transf_1"/>
    <property type="match status" value="1"/>
</dbReference>
<dbReference type="PROSITE" id="PS00012">
    <property type="entry name" value="PHOSPHOPANTETHEINE"/>
    <property type="match status" value="1"/>
</dbReference>
<dbReference type="Pfam" id="PF00550">
    <property type="entry name" value="PP-binding"/>
    <property type="match status" value="1"/>
</dbReference>